<dbReference type="NCBIfam" id="TIGR04057">
    <property type="entry name" value="SusC_RagA_signa"/>
    <property type="match status" value="1"/>
</dbReference>
<keyword evidence="7 11" id="KW-0798">TonB box</keyword>
<keyword evidence="15" id="KW-1185">Reference proteome</keyword>
<dbReference type="GO" id="GO:0009279">
    <property type="term" value="C:cell outer membrane"/>
    <property type="evidence" value="ECO:0007669"/>
    <property type="project" value="UniProtKB-SubCell"/>
</dbReference>
<protein>
    <submittedName>
        <fullName evidence="14">TonB-dependent receptor</fullName>
    </submittedName>
</protein>
<dbReference type="EMBL" id="CP049616">
    <property type="protein sequence ID" value="QII43842.1"/>
    <property type="molecule type" value="Genomic_DNA"/>
</dbReference>
<gene>
    <name evidence="14" type="ORF">GVT53_03840</name>
</gene>
<dbReference type="FunFam" id="2.60.40.1120:FF:000003">
    <property type="entry name" value="Outer membrane protein Omp121"/>
    <property type="match status" value="1"/>
</dbReference>
<dbReference type="NCBIfam" id="TIGR04056">
    <property type="entry name" value="OMP_RagA_SusC"/>
    <property type="match status" value="1"/>
</dbReference>
<keyword evidence="4" id="KW-0406">Ion transport</keyword>
<dbReference type="AlphaFoldDB" id="A0A6G7J072"/>
<evidence type="ECO:0000313" key="15">
    <source>
        <dbReference type="Proteomes" id="UP000502928"/>
    </source>
</evidence>
<keyword evidence="8 10" id="KW-0472">Membrane</keyword>
<dbReference type="InterPro" id="IPR000531">
    <property type="entry name" value="Beta-barrel_TonB"/>
</dbReference>
<evidence type="ECO:0000256" key="8">
    <source>
        <dbReference type="ARBA" id="ARBA00023136"/>
    </source>
</evidence>
<evidence type="ECO:0000259" key="13">
    <source>
        <dbReference type="SMART" id="SM00965"/>
    </source>
</evidence>
<dbReference type="PROSITE" id="PS52016">
    <property type="entry name" value="TONB_DEPENDENT_REC_3"/>
    <property type="match status" value="1"/>
</dbReference>
<dbReference type="KEGG" id="mut:GVT53_03840"/>
<accession>A0A6G7J072</accession>
<dbReference type="Pfam" id="PF07660">
    <property type="entry name" value="STN"/>
    <property type="match status" value="1"/>
</dbReference>
<dbReference type="Pfam" id="PF13715">
    <property type="entry name" value="CarbopepD_reg_2"/>
    <property type="match status" value="1"/>
</dbReference>
<dbReference type="InterPro" id="IPR012910">
    <property type="entry name" value="Plug_dom"/>
</dbReference>
<dbReference type="Gene3D" id="2.60.40.1120">
    <property type="entry name" value="Carboxypeptidase-like, regulatory domain"/>
    <property type="match status" value="1"/>
</dbReference>
<sequence length="1111" mass="122892">MKNLLKRTKGQTSLFNFDLKMKLSALLLLTGLFALHANEGYSQRTKVTLDMNNITIERFIDEIEDKTEFRFFYLLEDVDLKRTVSVKAKREKVNSVLDRVFAGTKTTYQIDDRQISLVKRIQSETKVKEQAQKAVQGKVNDENGTPLPGANILEKGTTNGTQTDFDGNFTINVADENATLVVSYLGFTTKEIALNGQTSVEVSLAEDSAKLDEVVIIGYGSVKKSDLTGAVSSIRGDKLNTDSQASVDQIIQGRIPGVQVTQSSAEPGGNFSIRIRGTNSITAGNEPLYVIDGLPGANPGNSLNPSDIQSIEVLKDASATAIYGARGSNGVILITTKKGRKDTKLEINYNTSIAFQSAAKKLDLMNAQEYMSFYNDVHVDRGNEPPFSQEDIVAIGRGTNWQDEILRSAPIYEHRLSLSGGSSDTQYYLSLNYFDQDGIVINSGFKRLSGRLNLTHSIGEKLKVGFNLNTSSEQENLIPLGLGVNAEAGTIATSLQLPPTLPVFDENGNFSISLQDLSNSVAQAKTIDELVKTTRVYGNAFVEYELIKDLKTKINVGYDQSLLRGDLFMDTQTQRGVLDEGRATRNFEESSSYLFEFTADYNLAFDDGKHKVNLLGGYSFQEFENSDFFAAAQNFPTNSFGSNNLGAGDPTKFDVGSFKSENTIVSGFGRINYNFDDRYLLSGSFRADGSSRFGENNKFAYFPSGAIAWNISNESFYPETSLISNLKLRASYGESGNQEIANGRSLTLLGSGPIAVLDGTEFQSIAPIQLANPNLKWETTQSFNAGIDFGLFDGRISGTIEYFRNNTRDLLLLLPIPTTSGFSNSLQNVGDTRNSGFEFNITSRNFQGENFSWTTDLNFATLKNEVTNLGELPRILQGEERFMTEFTLLEVGKPINSYYGYVFDGVFQNQQEVDTSPSQANAAPGSRKFRDINGDGAIDVEDRTVLGDPFPDITLGLNNSLNYKGFTFDFFLEGKFGFELANFTNLDSENPIDDLRNRQRYVLNRWTPENPTNEHPSFVNPSRTFDFNSRVVEDASFLRLRSAKLAYSFPNLNIKGVKALSIYTSGQNLFTITDYRGYNPDVNSLGSSNVRIDYSAYPLARIYSLGINVTF</sequence>
<dbReference type="InterPro" id="IPR008969">
    <property type="entry name" value="CarboxyPept-like_regulatory"/>
</dbReference>
<evidence type="ECO:0000256" key="4">
    <source>
        <dbReference type="ARBA" id="ARBA00022496"/>
    </source>
</evidence>
<dbReference type="InterPro" id="IPR023996">
    <property type="entry name" value="TonB-dep_OMP_SusC/RagA"/>
</dbReference>
<dbReference type="Gene3D" id="2.170.130.10">
    <property type="entry name" value="TonB-dependent receptor, plug domain"/>
    <property type="match status" value="1"/>
</dbReference>
<dbReference type="Pfam" id="PF07715">
    <property type="entry name" value="Plug"/>
    <property type="match status" value="1"/>
</dbReference>
<dbReference type="GO" id="GO:0006826">
    <property type="term" value="P:iron ion transport"/>
    <property type="evidence" value="ECO:0007669"/>
    <property type="project" value="UniProtKB-KW"/>
</dbReference>
<dbReference type="FunFam" id="2.170.130.10:FF:000008">
    <property type="entry name" value="SusC/RagA family TonB-linked outer membrane protein"/>
    <property type="match status" value="1"/>
</dbReference>
<dbReference type="SUPFAM" id="SSF49464">
    <property type="entry name" value="Carboxypeptidase regulatory domain-like"/>
    <property type="match status" value="1"/>
</dbReference>
<dbReference type="InterPro" id="IPR037066">
    <property type="entry name" value="Plug_dom_sf"/>
</dbReference>
<evidence type="ECO:0000256" key="5">
    <source>
        <dbReference type="ARBA" id="ARBA00022692"/>
    </source>
</evidence>
<dbReference type="RefSeq" id="WP_166247503.1">
    <property type="nucleotide sequence ID" value="NZ_CP049616.1"/>
</dbReference>
<reference evidence="14 15" key="1">
    <citation type="submission" date="2020-02" db="EMBL/GenBank/DDBJ databases">
        <title>Complete genome of Muricauda sp. 501str8.</title>
        <authorList>
            <person name="Dong B."/>
            <person name="Zhu S."/>
            <person name="Yang J."/>
            <person name="Chen J."/>
        </authorList>
    </citation>
    <scope>NUCLEOTIDE SEQUENCE [LARGE SCALE GENOMIC DNA]</scope>
    <source>
        <strain evidence="14 15">501str8</strain>
    </source>
</reference>
<evidence type="ECO:0000256" key="7">
    <source>
        <dbReference type="ARBA" id="ARBA00023077"/>
    </source>
</evidence>
<evidence type="ECO:0000256" key="11">
    <source>
        <dbReference type="RuleBase" id="RU003357"/>
    </source>
</evidence>
<feature type="domain" description="Secretin/TonB short N-terminal" evidence="13">
    <location>
        <begin position="69"/>
        <end position="120"/>
    </location>
</feature>
<dbReference type="Pfam" id="PF00593">
    <property type="entry name" value="TonB_dep_Rec_b-barrel"/>
    <property type="match status" value="1"/>
</dbReference>
<evidence type="ECO:0000313" key="14">
    <source>
        <dbReference type="EMBL" id="QII43842.1"/>
    </source>
</evidence>
<name>A0A6G7J072_9FLAO</name>
<comment type="subcellular location">
    <subcellularLocation>
        <location evidence="1 10">Cell outer membrane</location>
        <topology evidence="1 10">Multi-pass membrane protein</topology>
    </subcellularLocation>
</comment>
<evidence type="ECO:0000256" key="10">
    <source>
        <dbReference type="PROSITE-ProRule" id="PRU01360"/>
    </source>
</evidence>
<dbReference type="InterPro" id="IPR036942">
    <property type="entry name" value="Beta-barrel_TonB_sf"/>
</dbReference>
<dbReference type="InterPro" id="IPR039426">
    <property type="entry name" value="TonB-dep_rcpt-like"/>
</dbReference>
<dbReference type="InterPro" id="IPR011662">
    <property type="entry name" value="Secretin/TonB_short_N"/>
</dbReference>
<keyword evidence="14" id="KW-0675">Receptor</keyword>
<dbReference type="SUPFAM" id="SSF56935">
    <property type="entry name" value="Porins"/>
    <property type="match status" value="1"/>
</dbReference>
<evidence type="ECO:0000256" key="9">
    <source>
        <dbReference type="ARBA" id="ARBA00023237"/>
    </source>
</evidence>
<feature type="region of interest" description="Disordered" evidence="12">
    <location>
        <begin position="133"/>
        <end position="158"/>
    </location>
</feature>
<keyword evidence="3 10" id="KW-1134">Transmembrane beta strand</keyword>
<comment type="similarity">
    <text evidence="10 11">Belongs to the TonB-dependent receptor family.</text>
</comment>
<keyword evidence="6" id="KW-0408">Iron</keyword>
<evidence type="ECO:0000256" key="3">
    <source>
        <dbReference type="ARBA" id="ARBA00022452"/>
    </source>
</evidence>
<evidence type="ECO:0000256" key="2">
    <source>
        <dbReference type="ARBA" id="ARBA00022448"/>
    </source>
</evidence>
<keyword evidence="9 10" id="KW-0998">Cell outer membrane</keyword>
<keyword evidence="5 10" id="KW-0812">Transmembrane</keyword>
<keyword evidence="2 10" id="KW-0813">Transport</keyword>
<dbReference type="Gene3D" id="2.40.170.20">
    <property type="entry name" value="TonB-dependent receptor, beta-barrel domain"/>
    <property type="match status" value="1"/>
</dbReference>
<dbReference type="InterPro" id="IPR023997">
    <property type="entry name" value="TonB-dep_OMP_SusC/RagA_CS"/>
</dbReference>
<keyword evidence="4" id="KW-0410">Iron transport</keyword>
<organism evidence="14 15">
    <name type="scientific">Flagellimonas oceani</name>
    <dbReference type="NCBI Taxonomy" id="2698672"/>
    <lineage>
        <taxon>Bacteria</taxon>
        <taxon>Pseudomonadati</taxon>
        <taxon>Bacteroidota</taxon>
        <taxon>Flavobacteriia</taxon>
        <taxon>Flavobacteriales</taxon>
        <taxon>Flavobacteriaceae</taxon>
        <taxon>Flagellimonas</taxon>
    </lineage>
</organism>
<evidence type="ECO:0000256" key="1">
    <source>
        <dbReference type="ARBA" id="ARBA00004571"/>
    </source>
</evidence>
<dbReference type="SMART" id="SM00965">
    <property type="entry name" value="STN"/>
    <property type="match status" value="1"/>
</dbReference>
<evidence type="ECO:0000256" key="12">
    <source>
        <dbReference type="SAM" id="MobiDB-lite"/>
    </source>
</evidence>
<evidence type="ECO:0000256" key="6">
    <source>
        <dbReference type="ARBA" id="ARBA00023004"/>
    </source>
</evidence>
<proteinExistence type="inferred from homology"/>
<dbReference type="Proteomes" id="UP000502928">
    <property type="component" value="Chromosome"/>
</dbReference>